<evidence type="ECO:0000313" key="9">
    <source>
        <dbReference type="EMBL" id="SFA96734.1"/>
    </source>
</evidence>
<evidence type="ECO:0000256" key="6">
    <source>
        <dbReference type="PIRSR" id="PIRSR000193-1"/>
    </source>
</evidence>
<dbReference type="GO" id="GO:0004735">
    <property type="term" value="F:pyrroline-5-carboxylate reductase activity"/>
    <property type="evidence" value="ECO:0007669"/>
    <property type="project" value="UniProtKB-UniRule"/>
</dbReference>
<dbReference type="STRING" id="871651.SAMN05421688_1947"/>
<dbReference type="InterPro" id="IPR008927">
    <property type="entry name" value="6-PGluconate_DH-like_C_sf"/>
</dbReference>
<reference evidence="9 10" key="1">
    <citation type="submission" date="2016-10" db="EMBL/GenBank/DDBJ databases">
        <authorList>
            <person name="de Groot N.N."/>
        </authorList>
    </citation>
    <scope>NUCLEOTIDE SEQUENCE [LARGE SCALE GENOMIC DNA]</scope>
    <source>
        <strain evidence="9 10">DSM 29316</strain>
    </source>
</reference>
<dbReference type="HAMAP" id="MF_01925">
    <property type="entry name" value="P5C_reductase"/>
    <property type="match status" value="1"/>
</dbReference>
<dbReference type="Pfam" id="PF03807">
    <property type="entry name" value="F420_oxidored"/>
    <property type="match status" value="1"/>
</dbReference>
<keyword evidence="2 4" id="KW-0521">NADP</keyword>
<dbReference type="InterPro" id="IPR028939">
    <property type="entry name" value="P5C_Rdtase_cat_N"/>
</dbReference>
<evidence type="ECO:0000256" key="3">
    <source>
        <dbReference type="ARBA" id="ARBA00023002"/>
    </source>
</evidence>
<feature type="domain" description="Pyrroline-5-carboxylate reductase dimerisation" evidence="8">
    <location>
        <begin position="162"/>
        <end position="268"/>
    </location>
</feature>
<evidence type="ECO:0000313" key="10">
    <source>
        <dbReference type="Proteomes" id="UP000198796"/>
    </source>
</evidence>
<evidence type="ECO:0000256" key="1">
    <source>
        <dbReference type="ARBA" id="ARBA00005525"/>
    </source>
</evidence>
<sequence>MEFEDVARRGLVLIGCGKMGSAMLRGWIDGGVPPEAVWVRDPSPAPWLSEAGIRVNAPLPETPAVVLIAVKPQMMTEALPDLAAMGGGATLFISVAAGTSLATFERHLGSKAPIIRAMPNTPAAIGQGITAMIGNDRAGEGHLDLAEKLLRAIGEVVRLEAEEQMDAVTGLSGSGPAYVFHMIECMTAAGVAQGLSEELALELAKITVAGAGALARSAEESPAILRENVTSPNGTTQAGLKQLMNKENGLPPLMIRTIGAAAERSRELSRG</sequence>
<dbReference type="InterPro" id="IPR000304">
    <property type="entry name" value="Pyrroline-COOH_reductase"/>
</dbReference>
<dbReference type="RefSeq" id="WP_092063817.1">
    <property type="nucleotide sequence ID" value="NZ_FOJU01000003.1"/>
</dbReference>
<evidence type="ECO:0000259" key="8">
    <source>
        <dbReference type="Pfam" id="PF14748"/>
    </source>
</evidence>
<dbReference type="SUPFAM" id="SSF51735">
    <property type="entry name" value="NAD(P)-binding Rossmann-fold domains"/>
    <property type="match status" value="1"/>
</dbReference>
<dbReference type="FunFam" id="1.10.3730.10:FF:000001">
    <property type="entry name" value="Pyrroline-5-carboxylate reductase"/>
    <property type="match status" value="1"/>
</dbReference>
<dbReference type="NCBIfam" id="TIGR00112">
    <property type="entry name" value="proC"/>
    <property type="match status" value="1"/>
</dbReference>
<name>A0A1I0X7A1_9RHOB</name>
<dbReference type="GO" id="GO:0055129">
    <property type="term" value="P:L-proline biosynthetic process"/>
    <property type="evidence" value="ECO:0007669"/>
    <property type="project" value="UniProtKB-UniRule"/>
</dbReference>
<dbReference type="Gene3D" id="1.10.3730.10">
    <property type="entry name" value="ProC C-terminal domain-like"/>
    <property type="match status" value="1"/>
</dbReference>
<dbReference type="Proteomes" id="UP000198796">
    <property type="component" value="Unassembled WGS sequence"/>
</dbReference>
<dbReference type="AlphaFoldDB" id="A0A1I0X7A1"/>
<comment type="catalytic activity">
    <reaction evidence="4">
        <text>L-proline + NADP(+) = (S)-1-pyrroline-5-carboxylate + NADPH + 2 H(+)</text>
        <dbReference type="Rhea" id="RHEA:14109"/>
        <dbReference type="ChEBI" id="CHEBI:15378"/>
        <dbReference type="ChEBI" id="CHEBI:17388"/>
        <dbReference type="ChEBI" id="CHEBI:57783"/>
        <dbReference type="ChEBI" id="CHEBI:58349"/>
        <dbReference type="ChEBI" id="CHEBI:60039"/>
        <dbReference type="EC" id="1.5.1.2"/>
    </reaction>
</comment>
<evidence type="ECO:0000256" key="4">
    <source>
        <dbReference type="HAMAP-Rule" id="MF_01925"/>
    </source>
</evidence>
<dbReference type="EMBL" id="FOJU01000003">
    <property type="protein sequence ID" value="SFA96734.1"/>
    <property type="molecule type" value="Genomic_DNA"/>
</dbReference>
<evidence type="ECO:0000259" key="7">
    <source>
        <dbReference type="Pfam" id="PF03807"/>
    </source>
</evidence>
<accession>A0A1I0X7A1</accession>
<keyword evidence="3 4" id="KW-0560">Oxidoreductase</keyword>
<feature type="domain" description="Pyrroline-5-carboxylate reductase catalytic N-terminal" evidence="7">
    <location>
        <begin position="12"/>
        <end position="98"/>
    </location>
</feature>
<comment type="similarity">
    <text evidence="1 4">Belongs to the pyrroline-5-carboxylate reductase family.</text>
</comment>
<evidence type="ECO:0000256" key="2">
    <source>
        <dbReference type="ARBA" id="ARBA00022857"/>
    </source>
</evidence>
<keyword evidence="4" id="KW-0028">Amino-acid biosynthesis</keyword>
<gene>
    <name evidence="4" type="primary">proC</name>
    <name evidence="9" type="ORF">SAMN05421688_1947</name>
</gene>
<organism evidence="9 10">
    <name type="scientific">Poseidonocella pacifica</name>
    <dbReference type="NCBI Taxonomy" id="871651"/>
    <lineage>
        <taxon>Bacteria</taxon>
        <taxon>Pseudomonadati</taxon>
        <taxon>Pseudomonadota</taxon>
        <taxon>Alphaproteobacteria</taxon>
        <taxon>Rhodobacterales</taxon>
        <taxon>Roseobacteraceae</taxon>
        <taxon>Poseidonocella</taxon>
    </lineage>
</organism>
<comment type="catalytic activity">
    <reaction evidence="4">
        <text>L-proline + NAD(+) = (S)-1-pyrroline-5-carboxylate + NADH + 2 H(+)</text>
        <dbReference type="Rhea" id="RHEA:14105"/>
        <dbReference type="ChEBI" id="CHEBI:15378"/>
        <dbReference type="ChEBI" id="CHEBI:17388"/>
        <dbReference type="ChEBI" id="CHEBI:57540"/>
        <dbReference type="ChEBI" id="CHEBI:57945"/>
        <dbReference type="ChEBI" id="CHEBI:60039"/>
        <dbReference type="EC" id="1.5.1.2"/>
    </reaction>
</comment>
<dbReference type="InterPro" id="IPR036291">
    <property type="entry name" value="NAD(P)-bd_dom_sf"/>
</dbReference>
<dbReference type="PANTHER" id="PTHR11645:SF0">
    <property type="entry name" value="PYRROLINE-5-CARBOXYLATE REDUCTASE 3"/>
    <property type="match status" value="1"/>
</dbReference>
<dbReference type="EC" id="1.5.1.2" evidence="4 5"/>
<dbReference type="SUPFAM" id="SSF48179">
    <property type="entry name" value="6-phosphogluconate dehydrogenase C-terminal domain-like"/>
    <property type="match status" value="1"/>
</dbReference>
<keyword evidence="10" id="KW-1185">Reference proteome</keyword>
<dbReference type="GO" id="GO:0005737">
    <property type="term" value="C:cytoplasm"/>
    <property type="evidence" value="ECO:0007669"/>
    <property type="project" value="UniProtKB-SubCell"/>
</dbReference>
<feature type="binding site" evidence="6">
    <location>
        <begin position="14"/>
        <end position="19"/>
    </location>
    <ligand>
        <name>NADP(+)</name>
        <dbReference type="ChEBI" id="CHEBI:58349"/>
    </ligand>
</feature>
<keyword evidence="4" id="KW-0641">Proline biosynthesis</keyword>
<comment type="function">
    <text evidence="4">Catalyzes the reduction of 1-pyrroline-5-carboxylate (PCA) to L-proline.</text>
</comment>
<evidence type="ECO:0000256" key="5">
    <source>
        <dbReference type="NCBIfam" id="TIGR00112"/>
    </source>
</evidence>
<dbReference type="PANTHER" id="PTHR11645">
    <property type="entry name" value="PYRROLINE-5-CARBOXYLATE REDUCTASE"/>
    <property type="match status" value="1"/>
</dbReference>
<dbReference type="Gene3D" id="3.40.50.720">
    <property type="entry name" value="NAD(P)-binding Rossmann-like Domain"/>
    <property type="match status" value="1"/>
</dbReference>
<dbReference type="InterPro" id="IPR029036">
    <property type="entry name" value="P5CR_dimer"/>
</dbReference>
<comment type="pathway">
    <text evidence="4">Amino-acid biosynthesis; L-proline biosynthesis; L-proline from L-glutamate 5-semialdehyde: step 1/1.</text>
</comment>
<dbReference type="UniPathway" id="UPA00098">
    <property type="reaction ID" value="UER00361"/>
</dbReference>
<feature type="binding site" evidence="6">
    <location>
        <position position="56"/>
    </location>
    <ligand>
        <name>NADPH</name>
        <dbReference type="ChEBI" id="CHEBI:57783"/>
    </ligand>
</feature>
<dbReference type="Pfam" id="PF14748">
    <property type="entry name" value="P5CR_dimer"/>
    <property type="match status" value="1"/>
</dbReference>
<comment type="subcellular location">
    <subcellularLocation>
        <location evidence="4">Cytoplasm</location>
    </subcellularLocation>
</comment>
<keyword evidence="4" id="KW-0963">Cytoplasm</keyword>
<dbReference type="OrthoDB" id="9805754at2"/>
<protein>
    <recommendedName>
        <fullName evidence="4 5">Pyrroline-5-carboxylate reductase</fullName>
        <shortName evidence="4">P5C reductase</shortName>
        <shortName evidence="4">P5CR</shortName>
        <ecNumber evidence="4 5">1.5.1.2</ecNumber>
    </recommendedName>
    <alternativeName>
        <fullName evidence="4">PCA reductase</fullName>
    </alternativeName>
</protein>
<feature type="binding site" evidence="6">
    <location>
        <begin position="69"/>
        <end position="72"/>
    </location>
    <ligand>
        <name>NADP(+)</name>
        <dbReference type="ChEBI" id="CHEBI:58349"/>
    </ligand>
</feature>
<proteinExistence type="inferred from homology"/>
<dbReference type="PIRSF" id="PIRSF000193">
    <property type="entry name" value="Pyrrol-5-carb_rd"/>
    <property type="match status" value="1"/>
</dbReference>